<feature type="region of interest" description="Disordered" evidence="1">
    <location>
        <begin position="684"/>
        <end position="704"/>
    </location>
</feature>
<feature type="transmembrane region" description="Helical" evidence="2">
    <location>
        <begin position="407"/>
        <end position="426"/>
    </location>
</feature>
<keyword evidence="2" id="KW-0812">Transmembrane</keyword>
<evidence type="ECO:0000313" key="5">
    <source>
        <dbReference type="Proteomes" id="UP000037460"/>
    </source>
</evidence>
<feature type="transmembrane region" description="Helical" evidence="2">
    <location>
        <begin position="34"/>
        <end position="51"/>
    </location>
</feature>
<comment type="caution">
    <text evidence="4">The sequence shown here is derived from an EMBL/GenBank/DDBJ whole genome shotgun (WGS) entry which is preliminary data.</text>
</comment>
<feature type="transmembrane region" description="Helical" evidence="2">
    <location>
        <begin position="184"/>
        <end position="205"/>
    </location>
</feature>
<feature type="transmembrane region" description="Helical" evidence="2">
    <location>
        <begin position="350"/>
        <end position="371"/>
    </location>
</feature>
<dbReference type="SUPFAM" id="SSF52091">
    <property type="entry name" value="SpoIIaa-like"/>
    <property type="match status" value="1"/>
</dbReference>
<feature type="transmembrane region" description="Helical" evidence="2">
    <location>
        <begin position="323"/>
        <end position="343"/>
    </location>
</feature>
<dbReference type="Pfam" id="PF01740">
    <property type="entry name" value="STAS"/>
    <property type="match status" value="1"/>
</dbReference>
<feature type="transmembrane region" description="Helical" evidence="2">
    <location>
        <begin position="377"/>
        <end position="395"/>
    </location>
</feature>
<feature type="region of interest" description="Disordered" evidence="1">
    <location>
        <begin position="878"/>
        <end position="907"/>
    </location>
</feature>
<evidence type="ECO:0000256" key="1">
    <source>
        <dbReference type="SAM" id="MobiDB-lite"/>
    </source>
</evidence>
<evidence type="ECO:0000313" key="4">
    <source>
        <dbReference type="EMBL" id="KOO34018.1"/>
    </source>
</evidence>
<dbReference type="InterPro" id="IPR018490">
    <property type="entry name" value="cNMP-bd_dom_sf"/>
</dbReference>
<dbReference type="SUPFAM" id="SSF51206">
    <property type="entry name" value="cAMP-binding domain-like"/>
    <property type="match status" value="1"/>
</dbReference>
<dbReference type="AlphaFoldDB" id="A0A0M0K6L0"/>
<organism evidence="4 5">
    <name type="scientific">Chrysochromulina tobinii</name>
    <dbReference type="NCBI Taxonomy" id="1460289"/>
    <lineage>
        <taxon>Eukaryota</taxon>
        <taxon>Haptista</taxon>
        <taxon>Haptophyta</taxon>
        <taxon>Prymnesiophyceae</taxon>
        <taxon>Prymnesiales</taxon>
        <taxon>Chrysochromulinaceae</taxon>
        <taxon>Chrysochromulina</taxon>
    </lineage>
</organism>
<proteinExistence type="predicted"/>
<dbReference type="PANTHER" id="PTHR43310:SF2">
    <property type="entry name" value="SLC26A_SULP TRANSPORTER DOMAIN-CONTAINING PROTEIN"/>
    <property type="match status" value="1"/>
</dbReference>
<evidence type="ECO:0000256" key="2">
    <source>
        <dbReference type="SAM" id="Phobius"/>
    </source>
</evidence>
<reference evidence="5" key="1">
    <citation type="journal article" date="2015" name="PLoS Genet.">
        <title>Genome Sequence and Transcriptome Analyses of Chrysochromulina tobin: Metabolic Tools for Enhanced Algal Fitness in the Prominent Order Prymnesiales (Haptophyceae).</title>
        <authorList>
            <person name="Hovde B.T."/>
            <person name="Deodato C.R."/>
            <person name="Hunsperger H.M."/>
            <person name="Ryken S.A."/>
            <person name="Yost W."/>
            <person name="Jha R.K."/>
            <person name="Patterson J."/>
            <person name="Monnat R.J. Jr."/>
            <person name="Barlow S.B."/>
            <person name="Starkenburg S.R."/>
            <person name="Cattolico R.A."/>
        </authorList>
    </citation>
    <scope>NUCLEOTIDE SEQUENCE</scope>
    <source>
        <strain evidence="5">CCMP291</strain>
    </source>
</reference>
<evidence type="ECO:0000259" key="3">
    <source>
        <dbReference type="PROSITE" id="PS50801"/>
    </source>
</evidence>
<dbReference type="Gene3D" id="3.30.750.24">
    <property type="entry name" value="STAS domain"/>
    <property type="match status" value="1"/>
</dbReference>
<accession>A0A0M0K6L0</accession>
<sequence>MGGLLASIVIVVLNATYAGVVMNTPVLRPYLTYSIAMCLGCTALSNLWLLVSRRNMPFICVADSFMAVLFATTASNIVRLAPDGSAVFGTLVIAMLLCSLLLSLSYIATGVLRVCNVIQFVPSPVMAGYQASIGYLLFDSAAKFQGCSLFAPQCFLRVGVDTQIALSLGLGVLLSLAQHFLPDGIARILALPTILVLATILFQVARQLEPWHGSDLALWTMQPPPVATCEPTTPAHWVLPWAMHPNAEAACDLTTRTLGTLLADLDVTHISWSLAAKEALLAAVTAFVPNLLGKLLQYSALEALFDTDIDFNREIRHAGFSQLASAPAIMVPTVTYTGMLVAWDMGARSFVPPAMVVISSIVLLLTGSRVVAVVPNFMFAALLVSIGITMIWDNLRSAWNMLPVHEFGLVILHIILTALLGMLWAVVLGVLFTATIFIVEYSAHSGVLLSATLLLERSKVQRSSFETEILEQYGATVLIVHLHGMIFFGSASSVLEEIKAHVLLLDFDRCTGIDSSAVAVLFHTRRQIKDARLIFACAGSSVLSMLVKGAPREFKHFTTLDLALEQCENRLLARYMGRCSDEHDDLEVIAGDTEGTGAELGVSSGVHAGSNPSSDDEYPFDPPGHPHALCALSKGHVRSDNVHERRQKRLSRDRLPNVMGSTVVVVGEHEGQPVQYRCLRPVSGAASGADTAPSSSLGDVAGADGGEARDKAGVAGGAASAYSVGACVPGSVPGSTPGSTPGTPPRKGMPHVVERGALHPSESPYGHCSSSPTDSGLAVIYSPEQARAELRPEALAKMRERFSDAVRSAYGSKFDLDELFDYFDIMLVPPHFTVVSPHLTDVTSGLSPPPPPDGSLPPHLYIIDRGYVSAFYTTLGGEQPSIQRPGGSRAGDLPTVDGAGGSSKPHRRLAKYGPGAILGVDSFVTPDDMPSLTVMPTAAISDEYSQLLRLPRSRCDELERLAPALIFRLYRLLVLISERRLQEHRLRVVASETFKINR</sequence>
<feature type="transmembrane region" description="Helical" evidence="2">
    <location>
        <begin position="158"/>
        <end position="177"/>
    </location>
</feature>
<dbReference type="InterPro" id="IPR036513">
    <property type="entry name" value="STAS_dom_sf"/>
</dbReference>
<feature type="transmembrane region" description="Helical" evidence="2">
    <location>
        <begin position="432"/>
        <end position="455"/>
    </location>
</feature>
<dbReference type="PANTHER" id="PTHR43310">
    <property type="entry name" value="SULFATE TRANSPORTER YBAR-RELATED"/>
    <property type="match status" value="1"/>
</dbReference>
<dbReference type="EMBL" id="JWZX01001351">
    <property type="protein sequence ID" value="KOO34018.1"/>
    <property type="molecule type" value="Genomic_DNA"/>
</dbReference>
<dbReference type="CDD" id="cd07042">
    <property type="entry name" value="STAS_SulP_like_sulfate_transporter"/>
    <property type="match status" value="1"/>
</dbReference>
<keyword evidence="2" id="KW-1133">Transmembrane helix</keyword>
<dbReference type="Proteomes" id="UP000037460">
    <property type="component" value="Unassembled WGS sequence"/>
</dbReference>
<feature type="transmembrane region" description="Helical" evidence="2">
    <location>
        <begin position="58"/>
        <end position="78"/>
    </location>
</feature>
<feature type="transmembrane region" description="Helical" evidence="2">
    <location>
        <begin position="84"/>
        <end position="108"/>
    </location>
</feature>
<name>A0A0M0K6L0_9EUKA</name>
<keyword evidence="5" id="KW-1185">Reference proteome</keyword>
<protein>
    <submittedName>
        <fullName evidence="4">Cyclic nucleotide-binding protein</fullName>
    </submittedName>
</protein>
<feature type="domain" description="STAS" evidence="3">
    <location>
        <begin position="477"/>
        <end position="546"/>
    </location>
</feature>
<keyword evidence="2" id="KW-0472">Membrane</keyword>
<feature type="compositionally biased region" description="Basic and acidic residues" evidence="1">
    <location>
        <begin position="637"/>
        <end position="655"/>
    </location>
</feature>
<feature type="region of interest" description="Disordered" evidence="1">
    <location>
        <begin position="733"/>
        <end position="752"/>
    </location>
</feature>
<dbReference type="InterPro" id="IPR052706">
    <property type="entry name" value="Membrane-Transporter-like"/>
</dbReference>
<feature type="region of interest" description="Disordered" evidence="1">
    <location>
        <begin position="599"/>
        <end position="655"/>
    </location>
</feature>
<dbReference type="InterPro" id="IPR002645">
    <property type="entry name" value="STAS_dom"/>
</dbReference>
<dbReference type="PROSITE" id="PS50801">
    <property type="entry name" value="STAS"/>
    <property type="match status" value="1"/>
</dbReference>
<gene>
    <name evidence="4" type="ORF">Ctob_013433</name>
</gene>
<dbReference type="OrthoDB" id="409725at2759"/>